<dbReference type="Pfam" id="PF12708">
    <property type="entry name" value="Pect-lyase_RHGA_epim"/>
    <property type="match status" value="1"/>
</dbReference>
<dbReference type="InterPro" id="IPR012334">
    <property type="entry name" value="Pectin_lyas_fold"/>
</dbReference>
<reference evidence="2 3" key="1">
    <citation type="submission" date="2016-10" db="EMBL/GenBank/DDBJ databases">
        <authorList>
            <person name="de Groot N.N."/>
        </authorList>
    </citation>
    <scope>NUCLEOTIDE SEQUENCE [LARGE SCALE GENOMIC DNA]</scope>
    <source>
        <strain evidence="2 3">DSM 27630</strain>
    </source>
</reference>
<dbReference type="OrthoDB" id="2501352at2"/>
<accession>A0A1I3CUQ4</accession>
<protein>
    <submittedName>
        <fullName evidence="2">Pectate lyase superfamily protein</fullName>
    </submittedName>
</protein>
<sequence length="477" mass="53604">MTHLKENQRLLTETFPEYQSSRKKKQAIQETERAFRTLKDMSKRTKKWNDAFYRFLLTKPKTDYSVAPPVTIDEKGAVRPYWKGLLDQTMKALGHLVETVSVLDYGAVGDGRFDCTEAFRKAIGNGKRRVIIPPGTYRTRGLRLPSNTELIGAGIANTTLLLADEAPKKERLLTNQHHVKGDHHIRIANLTLDWNVGRLTKEEQTSSGGTSSSGITLANVHFAIVQNIKVIDPGLHGVDITAVRYNYFGDGRRSILGSRFIWVDEVEVSGFGDDGITTHHSDDLLITNSYLHHPSGRAHKKGFSNSNGIEIDDGSQHVVLANNRTAYCFGGIEIKAHETSSAASDTQMIGHFSFHDNRAYNFRHIGHHQGEDKYSQSAYGIRATYLAAYYPQYTDLYVGSTPRALVISAYQRVAINHFFAKTTPENNPGEIAISVQYRANQIILQQVQLEHYEQAKREVRVAQTAHHVSIDQYADDH</sequence>
<evidence type="ECO:0000259" key="1">
    <source>
        <dbReference type="Pfam" id="PF12708"/>
    </source>
</evidence>
<gene>
    <name evidence="2" type="ORF">SAMN04489868_12328</name>
</gene>
<dbReference type="EMBL" id="FOQE01000023">
    <property type="protein sequence ID" value="SFH78220.1"/>
    <property type="molecule type" value="Genomic_DNA"/>
</dbReference>
<dbReference type="SUPFAM" id="SSF51126">
    <property type="entry name" value="Pectin lyase-like"/>
    <property type="match status" value="1"/>
</dbReference>
<dbReference type="InterPro" id="IPR024535">
    <property type="entry name" value="RHGA/B-epi-like_pectate_lyase"/>
</dbReference>
<feature type="domain" description="Rhamnogalacturonase A/B/Epimerase-like pectate lyase" evidence="1">
    <location>
        <begin position="100"/>
        <end position="332"/>
    </location>
</feature>
<organism evidence="2 3">
    <name type="scientific">Pisciglobus halotolerans</name>
    <dbReference type="NCBI Taxonomy" id="745365"/>
    <lineage>
        <taxon>Bacteria</taxon>
        <taxon>Bacillati</taxon>
        <taxon>Bacillota</taxon>
        <taxon>Bacilli</taxon>
        <taxon>Lactobacillales</taxon>
        <taxon>Carnobacteriaceae</taxon>
    </lineage>
</organism>
<dbReference type="Proteomes" id="UP000198668">
    <property type="component" value="Unassembled WGS sequence"/>
</dbReference>
<keyword evidence="3" id="KW-1185">Reference proteome</keyword>
<dbReference type="AlphaFoldDB" id="A0A1I3CUQ4"/>
<dbReference type="Gene3D" id="2.160.20.10">
    <property type="entry name" value="Single-stranded right-handed beta-helix, Pectin lyase-like"/>
    <property type="match status" value="1"/>
</dbReference>
<proteinExistence type="predicted"/>
<evidence type="ECO:0000313" key="2">
    <source>
        <dbReference type="EMBL" id="SFH78220.1"/>
    </source>
</evidence>
<dbReference type="SMART" id="SM00710">
    <property type="entry name" value="PbH1"/>
    <property type="match status" value="6"/>
</dbReference>
<dbReference type="RefSeq" id="WP_092092800.1">
    <property type="nucleotide sequence ID" value="NZ_FOQE01000023.1"/>
</dbReference>
<dbReference type="InterPro" id="IPR006626">
    <property type="entry name" value="PbH1"/>
</dbReference>
<evidence type="ECO:0000313" key="3">
    <source>
        <dbReference type="Proteomes" id="UP000198668"/>
    </source>
</evidence>
<dbReference type="GO" id="GO:0016829">
    <property type="term" value="F:lyase activity"/>
    <property type="evidence" value="ECO:0007669"/>
    <property type="project" value="UniProtKB-KW"/>
</dbReference>
<keyword evidence="2" id="KW-0456">Lyase</keyword>
<dbReference type="InterPro" id="IPR011050">
    <property type="entry name" value="Pectin_lyase_fold/virulence"/>
</dbReference>
<name>A0A1I3CUQ4_9LACT</name>